<sequence length="77" mass="8824">MHIPFRHRYSLTSHSLASNSSQLYSSSPNRQCSIPSQTYRQSRQFVPIWHGTSIKHHLSRKEPTLTAVSWLTSTDLG</sequence>
<proteinExistence type="predicted"/>
<feature type="non-terminal residue" evidence="1">
    <location>
        <position position="77"/>
    </location>
</feature>
<evidence type="ECO:0000313" key="1">
    <source>
        <dbReference type="EMBL" id="CAF1691685.1"/>
    </source>
</evidence>
<keyword evidence="2" id="KW-1185">Reference proteome</keyword>
<protein>
    <submittedName>
        <fullName evidence="1">Uncharacterized protein</fullName>
    </submittedName>
</protein>
<reference evidence="1" key="1">
    <citation type="submission" date="2021-02" db="EMBL/GenBank/DDBJ databases">
        <authorList>
            <person name="Nowell W R."/>
        </authorList>
    </citation>
    <scope>NUCLEOTIDE SEQUENCE</scope>
</reference>
<gene>
    <name evidence="1" type="ORF">XAT740_LOCUS64307</name>
</gene>
<name>A0A816HYE5_ADIRI</name>
<dbReference type="EMBL" id="CAJNOR010021949">
    <property type="protein sequence ID" value="CAF1691685.1"/>
    <property type="molecule type" value="Genomic_DNA"/>
</dbReference>
<evidence type="ECO:0000313" key="2">
    <source>
        <dbReference type="Proteomes" id="UP000663828"/>
    </source>
</evidence>
<organism evidence="1 2">
    <name type="scientific">Adineta ricciae</name>
    <name type="common">Rotifer</name>
    <dbReference type="NCBI Taxonomy" id="249248"/>
    <lineage>
        <taxon>Eukaryota</taxon>
        <taxon>Metazoa</taxon>
        <taxon>Spiralia</taxon>
        <taxon>Gnathifera</taxon>
        <taxon>Rotifera</taxon>
        <taxon>Eurotatoria</taxon>
        <taxon>Bdelloidea</taxon>
        <taxon>Adinetida</taxon>
        <taxon>Adinetidae</taxon>
        <taxon>Adineta</taxon>
    </lineage>
</organism>
<dbReference type="AlphaFoldDB" id="A0A816HYE5"/>
<comment type="caution">
    <text evidence="1">The sequence shown here is derived from an EMBL/GenBank/DDBJ whole genome shotgun (WGS) entry which is preliminary data.</text>
</comment>
<dbReference type="Proteomes" id="UP000663828">
    <property type="component" value="Unassembled WGS sequence"/>
</dbReference>
<accession>A0A816HYE5</accession>